<name>A0A1G2P1C6_9BACT</name>
<proteinExistence type="predicted"/>
<organism evidence="1 2">
    <name type="scientific">Candidatus Taylorbacteria bacterium RIFCSPLOWO2_12_FULL_43_20</name>
    <dbReference type="NCBI Taxonomy" id="1802332"/>
    <lineage>
        <taxon>Bacteria</taxon>
        <taxon>Candidatus Tayloriibacteriota</taxon>
    </lineage>
</organism>
<dbReference type="Proteomes" id="UP000177269">
    <property type="component" value="Unassembled WGS sequence"/>
</dbReference>
<sequence>MKKIIFSLVIIGFWIVSYGAVNFANASNMIEVCRLNGQVVKITDDYVFLEIKKASYDDPLSLGGEYFEECKNIMRSGALYRFSTRINESGNSFFRGDFRNSSVGQSIVITKDIGNAMGPEGEVNWEQWVLRRIGNVEGIRYIELEKDTGSEISAEPVYTNDPLVKNILSDSLVENRTYTIAKLNKNTSIAPRKFFTEAYVSYIYICPPCGGEALCMPCLDNSFIILSEDFGFKYSPGSALDKEILVYTKSLDSEKLVEDQKYRFEVSIQNTSNTNVPQNEFTLISVKNIDGSVVAPETTAPPITDQPPKKSFFGRIWNWFARLFE</sequence>
<reference evidence="1 2" key="1">
    <citation type="journal article" date="2016" name="Nat. Commun.">
        <title>Thousands of microbial genomes shed light on interconnected biogeochemical processes in an aquifer system.</title>
        <authorList>
            <person name="Anantharaman K."/>
            <person name="Brown C.T."/>
            <person name="Hug L.A."/>
            <person name="Sharon I."/>
            <person name="Castelle C.J."/>
            <person name="Probst A.J."/>
            <person name="Thomas B.C."/>
            <person name="Singh A."/>
            <person name="Wilkins M.J."/>
            <person name="Karaoz U."/>
            <person name="Brodie E.L."/>
            <person name="Williams K.H."/>
            <person name="Hubbard S.S."/>
            <person name="Banfield J.F."/>
        </authorList>
    </citation>
    <scope>NUCLEOTIDE SEQUENCE [LARGE SCALE GENOMIC DNA]</scope>
</reference>
<gene>
    <name evidence="1" type="ORF">A3G52_00160</name>
</gene>
<dbReference type="AlphaFoldDB" id="A0A1G2P1C6"/>
<evidence type="ECO:0000313" key="1">
    <source>
        <dbReference type="EMBL" id="OHA42157.1"/>
    </source>
</evidence>
<dbReference type="EMBL" id="MHSK01000017">
    <property type="protein sequence ID" value="OHA42157.1"/>
    <property type="molecule type" value="Genomic_DNA"/>
</dbReference>
<comment type="caution">
    <text evidence="1">The sequence shown here is derived from an EMBL/GenBank/DDBJ whole genome shotgun (WGS) entry which is preliminary data.</text>
</comment>
<evidence type="ECO:0000313" key="2">
    <source>
        <dbReference type="Proteomes" id="UP000177269"/>
    </source>
</evidence>
<protein>
    <submittedName>
        <fullName evidence="1">Uncharacterized protein</fullName>
    </submittedName>
</protein>
<accession>A0A1G2P1C6</accession>